<comment type="caution">
    <text evidence="3">The sequence shown here is derived from an EMBL/GenBank/DDBJ whole genome shotgun (WGS) entry which is preliminary data.</text>
</comment>
<feature type="signal peptide" evidence="2">
    <location>
        <begin position="1"/>
        <end position="34"/>
    </location>
</feature>
<feature type="non-terminal residue" evidence="3">
    <location>
        <position position="90"/>
    </location>
</feature>
<sequence>MWIHASSKTKTVLTINDVSVLVVFLLRWLNQVDDDDVYNDDNNDNAEDDDDDNNEDDGNNDGGHAYHWFFTQIAPVFFGELENGIFRQSG</sequence>
<evidence type="ECO:0000256" key="2">
    <source>
        <dbReference type="SAM" id="SignalP"/>
    </source>
</evidence>
<keyword evidence="4" id="KW-1185">Reference proteome</keyword>
<gene>
    <name evidence="3" type="ORF">PoB_004359000</name>
</gene>
<organism evidence="3 4">
    <name type="scientific">Plakobranchus ocellatus</name>
    <dbReference type="NCBI Taxonomy" id="259542"/>
    <lineage>
        <taxon>Eukaryota</taxon>
        <taxon>Metazoa</taxon>
        <taxon>Spiralia</taxon>
        <taxon>Lophotrochozoa</taxon>
        <taxon>Mollusca</taxon>
        <taxon>Gastropoda</taxon>
        <taxon>Heterobranchia</taxon>
        <taxon>Euthyneura</taxon>
        <taxon>Panpulmonata</taxon>
        <taxon>Sacoglossa</taxon>
        <taxon>Placobranchoidea</taxon>
        <taxon>Plakobranchidae</taxon>
        <taxon>Plakobranchus</taxon>
    </lineage>
</organism>
<dbReference type="Proteomes" id="UP000735302">
    <property type="component" value="Unassembled WGS sequence"/>
</dbReference>
<name>A0AAV4BDB5_9GAST</name>
<dbReference type="AlphaFoldDB" id="A0AAV4BDB5"/>
<evidence type="ECO:0000313" key="4">
    <source>
        <dbReference type="Proteomes" id="UP000735302"/>
    </source>
</evidence>
<reference evidence="3 4" key="1">
    <citation type="journal article" date="2021" name="Elife">
        <title>Chloroplast acquisition without the gene transfer in kleptoplastic sea slugs, Plakobranchus ocellatus.</title>
        <authorList>
            <person name="Maeda T."/>
            <person name="Takahashi S."/>
            <person name="Yoshida T."/>
            <person name="Shimamura S."/>
            <person name="Takaki Y."/>
            <person name="Nagai Y."/>
            <person name="Toyoda A."/>
            <person name="Suzuki Y."/>
            <person name="Arimoto A."/>
            <person name="Ishii H."/>
            <person name="Satoh N."/>
            <person name="Nishiyama T."/>
            <person name="Hasebe M."/>
            <person name="Maruyama T."/>
            <person name="Minagawa J."/>
            <person name="Obokata J."/>
            <person name="Shigenobu S."/>
        </authorList>
    </citation>
    <scope>NUCLEOTIDE SEQUENCE [LARGE SCALE GENOMIC DNA]</scope>
</reference>
<feature type="compositionally biased region" description="Acidic residues" evidence="1">
    <location>
        <begin position="34"/>
        <end position="59"/>
    </location>
</feature>
<proteinExistence type="predicted"/>
<feature type="chain" id="PRO_5043360362" evidence="2">
    <location>
        <begin position="35"/>
        <end position="90"/>
    </location>
</feature>
<protein>
    <submittedName>
        <fullName evidence="3">Uncharacterized protein</fullName>
    </submittedName>
</protein>
<evidence type="ECO:0000256" key="1">
    <source>
        <dbReference type="SAM" id="MobiDB-lite"/>
    </source>
</evidence>
<evidence type="ECO:0000313" key="3">
    <source>
        <dbReference type="EMBL" id="GFO17085.1"/>
    </source>
</evidence>
<dbReference type="EMBL" id="BLXT01004727">
    <property type="protein sequence ID" value="GFO17085.1"/>
    <property type="molecule type" value="Genomic_DNA"/>
</dbReference>
<feature type="region of interest" description="Disordered" evidence="1">
    <location>
        <begin position="34"/>
        <end position="63"/>
    </location>
</feature>
<keyword evidence="2" id="KW-0732">Signal</keyword>
<accession>A0AAV4BDB5</accession>